<evidence type="ECO:0000313" key="2">
    <source>
        <dbReference type="EnsemblMetazoa" id="G17921.2:cds"/>
    </source>
</evidence>
<reference evidence="2" key="1">
    <citation type="submission" date="2022-08" db="UniProtKB">
        <authorList>
            <consortium name="EnsemblMetazoa"/>
        </authorList>
    </citation>
    <scope>IDENTIFICATION</scope>
    <source>
        <strain evidence="2">05x7-T-G4-1.051#20</strain>
    </source>
</reference>
<evidence type="ECO:0000256" key="1">
    <source>
        <dbReference type="SAM" id="Coils"/>
    </source>
</evidence>
<dbReference type="EnsemblMetazoa" id="G17921.2">
    <property type="protein sequence ID" value="G17921.2:cds"/>
    <property type="gene ID" value="G17921"/>
</dbReference>
<sequence length="132" mass="14797">MFFIVNFHIYVSAETVGGNADWTLALQKIDELQKIVSTQDERISILEKRPTEESAVQSLTELQNIVKNQGDKIAQLEARIQELENVVKVEKVIPVETLGNGQLSERNGISVTSNKTYSRRERLLSIQPTTAG</sequence>
<protein>
    <submittedName>
        <fullName evidence="2">Uncharacterized protein</fullName>
    </submittedName>
</protein>
<evidence type="ECO:0000313" key="3">
    <source>
        <dbReference type="Proteomes" id="UP000005408"/>
    </source>
</evidence>
<organism evidence="2 3">
    <name type="scientific">Magallana gigas</name>
    <name type="common">Pacific oyster</name>
    <name type="synonym">Crassostrea gigas</name>
    <dbReference type="NCBI Taxonomy" id="29159"/>
    <lineage>
        <taxon>Eukaryota</taxon>
        <taxon>Metazoa</taxon>
        <taxon>Spiralia</taxon>
        <taxon>Lophotrochozoa</taxon>
        <taxon>Mollusca</taxon>
        <taxon>Bivalvia</taxon>
        <taxon>Autobranchia</taxon>
        <taxon>Pteriomorphia</taxon>
        <taxon>Ostreida</taxon>
        <taxon>Ostreoidea</taxon>
        <taxon>Ostreidae</taxon>
        <taxon>Magallana</taxon>
    </lineage>
</organism>
<proteinExistence type="predicted"/>
<keyword evidence="1" id="KW-0175">Coiled coil</keyword>
<feature type="coiled-coil region" evidence="1">
    <location>
        <begin position="29"/>
        <end position="93"/>
    </location>
</feature>
<keyword evidence="3" id="KW-1185">Reference proteome</keyword>
<name>A0A8W8JDR8_MAGGI</name>
<dbReference type="AlphaFoldDB" id="A0A8W8JDR8"/>
<dbReference type="Proteomes" id="UP000005408">
    <property type="component" value="Unassembled WGS sequence"/>
</dbReference>
<accession>A0A8W8JDR8</accession>